<dbReference type="AlphaFoldDB" id="A0A7W5CJ50"/>
<name>A0A7W5CJ50_9MICO</name>
<reference evidence="1 2" key="1">
    <citation type="submission" date="2020-08" db="EMBL/GenBank/DDBJ databases">
        <title>Genomic Encyclopedia of Type Strains, Phase III (KMG-III): the genomes of soil and plant-associated and newly described type strains.</title>
        <authorList>
            <person name="Whitman W."/>
        </authorList>
    </citation>
    <scope>NUCLEOTIDE SEQUENCE [LARGE SCALE GENOMIC DNA]</scope>
    <source>
        <strain evidence="1 2">CECT 8356</strain>
    </source>
</reference>
<evidence type="ECO:0000313" key="2">
    <source>
        <dbReference type="Proteomes" id="UP000543579"/>
    </source>
</evidence>
<proteinExistence type="predicted"/>
<accession>A0A7W5CJ50</accession>
<dbReference type="EMBL" id="JACHXY010000002">
    <property type="protein sequence ID" value="MBB3158643.1"/>
    <property type="molecule type" value="Genomic_DNA"/>
</dbReference>
<sequence>MVAFLCGCSTPATTYPEVRSETLDALQIVSDFVPEPKEILVTPEFEPYPCGEELALQTGRGAFYTGQWALFVQDGFDIPQFVREVPRLLGEDWRVEELGIPVNFAEVYLVRDSPRMTLKVEESTIDGRKAIDLLAISRCGAMSDEERSATFPPPTPRPAL</sequence>
<gene>
    <name evidence="1" type="ORF">FHS07_002339</name>
</gene>
<protein>
    <submittedName>
        <fullName evidence="1">Uncharacterized protein</fullName>
    </submittedName>
</protein>
<comment type="caution">
    <text evidence="1">The sequence shown here is derived from an EMBL/GenBank/DDBJ whole genome shotgun (WGS) entry which is preliminary data.</text>
</comment>
<dbReference type="RefSeq" id="WP_183420046.1">
    <property type="nucleotide sequence ID" value="NZ_JACHXY010000002.1"/>
</dbReference>
<dbReference type="Proteomes" id="UP000543579">
    <property type="component" value="Unassembled WGS sequence"/>
</dbReference>
<organism evidence="1 2">
    <name type="scientific">Microbacterium proteolyticum</name>
    <dbReference type="NCBI Taxonomy" id="1572644"/>
    <lineage>
        <taxon>Bacteria</taxon>
        <taxon>Bacillati</taxon>
        <taxon>Actinomycetota</taxon>
        <taxon>Actinomycetes</taxon>
        <taxon>Micrococcales</taxon>
        <taxon>Microbacteriaceae</taxon>
        <taxon>Microbacterium</taxon>
    </lineage>
</organism>
<evidence type="ECO:0000313" key="1">
    <source>
        <dbReference type="EMBL" id="MBB3158643.1"/>
    </source>
</evidence>